<name>A0A381XB52_9ZZZZ</name>
<reference evidence="5" key="1">
    <citation type="submission" date="2018-05" db="EMBL/GenBank/DDBJ databases">
        <authorList>
            <person name="Lanie J.A."/>
            <person name="Ng W.-L."/>
            <person name="Kazmierczak K.M."/>
            <person name="Andrzejewski T.M."/>
            <person name="Davidsen T.M."/>
            <person name="Wayne K.J."/>
            <person name="Tettelin H."/>
            <person name="Glass J.I."/>
            <person name="Rusch D."/>
            <person name="Podicherti R."/>
            <person name="Tsui H.-C.T."/>
            <person name="Winkler M.E."/>
        </authorList>
    </citation>
    <scope>NUCLEOTIDE SEQUENCE</scope>
</reference>
<dbReference type="InterPro" id="IPR005000">
    <property type="entry name" value="Aldolase/citrate-lyase_domain"/>
</dbReference>
<dbReference type="InterPro" id="IPR040442">
    <property type="entry name" value="Pyrv_kinase-like_dom_sf"/>
</dbReference>
<dbReference type="GO" id="GO:0046872">
    <property type="term" value="F:metal ion binding"/>
    <property type="evidence" value="ECO:0007669"/>
    <property type="project" value="UniProtKB-KW"/>
</dbReference>
<evidence type="ECO:0000313" key="5">
    <source>
        <dbReference type="EMBL" id="SVA61928.1"/>
    </source>
</evidence>
<dbReference type="GO" id="GO:0005737">
    <property type="term" value="C:cytoplasm"/>
    <property type="evidence" value="ECO:0007669"/>
    <property type="project" value="TreeGrafter"/>
</dbReference>
<evidence type="ECO:0000256" key="1">
    <source>
        <dbReference type="ARBA" id="ARBA00005568"/>
    </source>
</evidence>
<evidence type="ECO:0000256" key="2">
    <source>
        <dbReference type="ARBA" id="ARBA00022723"/>
    </source>
</evidence>
<dbReference type="InterPro" id="IPR050251">
    <property type="entry name" value="HpcH-HpaI_aldolase"/>
</dbReference>
<dbReference type="Pfam" id="PF03328">
    <property type="entry name" value="HpcH_HpaI"/>
    <property type="match status" value="1"/>
</dbReference>
<dbReference type="InterPro" id="IPR015813">
    <property type="entry name" value="Pyrv/PenolPyrv_kinase-like_dom"/>
</dbReference>
<dbReference type="Gene3D" id="3.20.20.60">
    <property type="entry name" value="Phosphoenolpyruvate-binding domains"/>
    <property type="match status" value="1"/>
</dbReference>
<dbReference type="PANTHER" id="PTHR30502:SF0">
    <property type="entry name" value="PHOSPHOENOLPYRUVATE CARBOXYLASE FAMILY PROTEIN"/>
    <property type="match status" value="1"/>
</dbReference>
<keyword evidence="3" id="KW-0456">Lyase</keyword>
<sequence>MNTTKQDMKEAISNGHTLMGISMMFYSPQLVEMFGRLGFDWVLLDCEHGSLSLSEVENLAIAAQSAGIHSIARPRTNSPAEITAVLDRGVTGVQVPHITTGQEAQLAIDAALFHPLGSRSLAIGTRASEYGINVETSDYVSESNSATVIALQIEDKEAVDNIDDILDTENVDIFFVGPSDLSESLGYPGKAWQTPVREIIFETVEKICAKGRIPGIAAPPNMLPEMVGLGCQYIYTHVNTVLSEGVKQFKVMDN</sequence>
<evidence type="ECO:0000256" key="3">
    <source>
        <dbReference type="ARBA" id="ARBA00023239"/>
    </source>
</evidence>
<dbReference type="GO" id="GO:0016832">
    <property type="term" value="F:aldehyde-lyase activity"/>
    <property type="evidence" value="ECO:0007669"/>
    <property type="project" value="TreeGrafter"/>
</dbReference>
<proteinExistence type="inferred from homology"/>
<accession>A0A381XB52</accession>
<dbReference type="EMBL" id="UINC01014533">
    <property type="protein sequence ID" value="SVA61928.1"/>
    <property type="molecule type" value="Genomic_DNA"/>
</dbReference>
<organism evidence="5">
    <name type="scientific">marine metagenome</name>
    <dbReference type="NCBI Taxonomy" id="408172"/>
    <lineage>
        <taxon>unclassified sequences</taxon>
        <taxon>metagenomes</taxon>
        <taxon>ecological metagenomes</taxon>
    </lineage>
</organism>
<dbReference type="AlphaFoldDB" id="A0A381XB52"/>
<feature type="domain" description="HpcH/HpaI aldolase/citrate lyase" evidence="4">
    <location>
        <begin position="27"/>
        <end position="218"/>
    </location>
</feature>
<comment type="similarity">
    <text evidence="1">Belongs to the HpcH/HpaI aldolase family.</text>
</comment>
<dbReference type="PANTHER" id="PTHR30502">
    <property type="entry name" value="2-KETO-3-DEOXY-L-RHAMNONATE ALDOLASE"/>
    <property type="match status" value="1"/>
</dbReference>
<gene>
    <name evidence="5" type="ORF">METZ01_LOCUS114782</name>
</gene>
<protein>
    <recommendedName>
        <fullName evidence="4">HpcH/HpaI aldolase/citrate lyase domain-containing protein</fullName>
    </recommendedName>
</protein>
<keyword evidence="2" id="KW-0479">Metal-binding</keyword>
<dbReference type="SUPFAM" id="SSF51621">
    <property type="entry name" value="Phosphoenolpyruvate/pyruvate domain"/>
    <property type="match status" value="1"/>
</dbReference>
<evidence type="ECO:0000259" key="4">
    <source>
        <dbReference type="Pfam" id="PF03328"/>
    </source>
</evidence>